<evidence type="ECO:0000313" key="3">
    <source>
        <dbReference type="Proteomes" id="UP000663419"/>
    </source>
</evidence>
<organism evidence="2 3">
    <name type="scientific">Ajellomyces capsulatus (strain H88)</name>
    <name type="common">Darling's disease fungus</name>
    <name type="synonym">Histoplasma capsulatum</name>
    <dbReference type="NCBI Taxonomy" id="544711"/>
    <lineage>
        <taxon>Eukaryota</taxon>
        <taxon>Fungi</taxon>
        <taxon>Dikarya</taxon>
        <taxon>Ascomycota</taxon>
        <taxon>Pezizomycotina</taxon>
        <taxon>Eurotiomycetes</taxon>
        <taxon>Eurotiomycetidae</taxon>
        <taxon>Onygenales</taxon>
        <taxon>Ajellomycetaceae</taxon>
        <taxon>Histoplasma</taxon>
    </lineage>
</organism>
<name>A0A8A1LID5_AJEC8</name>
<evidence type="ECO:0000256" key="1">
    <source>
        <dbReference type="SAM" id="Phobius"/>
    </source>
</evidence>
<keyword evidence="1" id="KW-0472">Membrane</keyword>
<dbReference type="EMBL" id="CP069103">
    <property type="protein sequence ID" value="QSS52685.1"/>
    <property type="molecule type" value="Genomic_DNA"/>
</dbReference>
<feature type="transmembrane region" description="Helical" evidence="1">
    <location>
        <begin position="36"/>
        <end position="57"/>
    </location>
</feature>
<gene>
    <name evidence="2" type="ORF">I7I53_08407</name>
</gene>
<proteinExistence type="predicted"/>
<reference evidence="2" key="1">
    <citation type="submission" date="2021-01" db="EMBL/GenBank/DDBJ databases">
        <title>Chromosome-level genome assembly of a human fungal pathogen reveals clustering of transcriptionally co-regulated genes.</title>
        <authorList>
            <person name="Voorhies M."/>
            <person name="Cohen S."/>
            <person name="Shea T.P."/>
            <person name="Petrus S."/>
            <person name="Munoz J.F."/>
            <person name="Poplawski S."/>
            <person name="Goldman W.E."/>
            <person name="Michael T."/>
            <person name="Cuomo C.A."/>
            <person name="Sil A."/>
            <person name="Beyhan S."/>
        </authorList>
    </citation>
    <scope>NUCLEOTIDE SEQUENCE</scope>
    <source>
        <strain evidence="2">H88</strain>
    </source>
</reference>
<keyword evidence="1" id="KW-0812">Transmembrane</keyword>
<dbReference type="AlphaFoldDB" id="A0A8A1LID5"/>
<accession>A0A8A1LID5</accession>
<sequence length="69" mass="7743">MALFPMRNEPLNAPLQCLSNGPCLPPWRDLLFPPEFNFLSIFYFIFKGATGAILSLLMGSPITNEARNQ</sequence>
<dbReference type="Proteomes" id="UP000663419">
    <property type="component" value="Chromosome 2"/>
</dbReference>
<protein>
    <submittedName>
        <fullName evidence="2">Uncharacterized protein</fullName>
    </submittedName>
</protein>
<dbReference type="VEuPathDB" id="FungiDB:I7I53_08407"/>
<evidence type="ECO:0000313" key="2">
    <source>
        <dbReference type="EMBL" id="QSS52685.1"/>
    </source>
</evidence>
<keyword evidence="1" id="KW-1133">Transmembrane helix</keyword>